<proteinExistence type="predicted"/>
<name>A0A5J4V750_9EUKA</name>
<evidence type="ECO:0000313" key="1">
    <source>
        <dbReference type="EMBL" id="KAA6378021.1"/>
    </source>
</evidence>
<dbReference type="EMBL" id="SNRW01009425">
    <property type="protein sequence ID" value="KAA6378021.1"/>
    <property type="molecule type" value="Genomic_DNA"/>
</dbReference>
<reference evidence="1 2" key="1">
    <citation type="submission" date="2019-03" db="EMBL/GenBank/DDBJ databases">
        <title>Single cell metagenomics reveals metabolic interactions within the superorganism composed of flagellate Streblomastix strix and complex community of Bacteroidetes bacteria on its surface.</title>
        <authorList>
            <person name="Treitli S.C."/>
            <person name="Kolisko M."/>
            <person name="Husnik F."/>
            <person name="Keeling P."/>
            <person name="Hampl V."/>
        </authorList>
    </citation>
    <scope>NUCLEOTIDE SEQUENCE [LARGE SCALE GENOMIC DNA]</scope>
    <source>
        <strain evidence="1">ST1C</strain>
    </source>
</reference>
<comment type="caution">
    <text evidence="1">The sequence shown here is derived from an EMBL/GenBank/DDBJ whole genome shotgun (WGS) entry which is preliminary data.</text>
</comment>
<accession>A0A5J4V750</accession>
<dbReference type="Proteomes" id="UP000324800">
    <property type="component" value="Unassembled WGS sequence"/>
</dbReference>
<sequence>MLLDSVFVYYYAKDKHWKDSSRIAEAKRIFQRFNGVEFRNNYQGFLFVNNIDSFINKEQINVHMYTYSDSPLLYQRTQNYHADGSGKQFNILFITDRINADILCISDVEALTGFHCYNICHRQTFRIRDPNLQVSTRNHMKKCQINGGKIAKKVVLERFAKPFVLHILSNKTYIYLFANILAHLFKPIQCYIIYDIETLEKKICEKYSESSQVIATLVPYAIASTVKSPSGIHSLYYYFRREYFLGKWLDQMFKGSMQIKKDNKYKDETIPQYFEVRIIKFNSAKFDTSLVFKNMKSKDWTISKYLGSNTIAKQIVVKHKQF</sequence>
<gene>
    <name evidence="1" type="ORF">EZS28_026455</name>
</gene>
<organism evidence="1 2">
    <name type="scientific">Streblomastix strix</name>
    <dbReference type="NCBI Taxonomy" id="222440"/>
    <lineage>
        <taxon>Eukaryota</taxon>
        <taxon>Metamonada</taxon>
        <taxon>Preaxostyla</taxon>
        <taxon>Oxymonadida</taxon>
        <taxon>Streblomastigidae</taxon>
        <taxon>Streblomastix</taxon>
    </lineage>
</organism>
<dbReference type="AlphaFoldDB" id="A0A5J4V750"/>
<protein>
    <submittedName>
        <fullName evidence="1">Uncharacterized protein</fullName>
    </submittedName>
</protein>
<evidence type="ECO:0000313" key="2">
    <source>
        <dbReference type="Proteomes" id="UP000324800"/>
    </source>
</evidence>